<feature type="region of interest" description="Disordered" evidence="1">
    <location>
        <begin position="112"/>
        <end position="132"/>
    </location>
</feature>
<reference evidence="3 4" key="1">
    <citation type="submission" date="2016-10" db="EMBL/GenBank/DDBJ databases">
        <authorList>
            <person name="de Groot N.N."/>
        </authorList>
    </citation>
    <scope>NUCLEOTIDE SEQUENCE [LARGE SCALE GENOMIC DNA]</scope>
    <source>
        <strain evidence="3 4">DSM 21800</strain>
    </source>
</reference>
<dbReference type="InterPro" id="IPR038637">
    <property type="entry name" value="NPCBM_sf"/>
</dbReference>
<accession>A0A1H1QM03</accession>
<dbReference type="SMART" id="SM00776">
    <property type="entry name" value="NPCBM"/>
    <property type="match status" value="1"/>
</dbReference>
<keyword evidence="4" id="KW-1185">Reference proteome</keyword>
<feature type="domain" description="Glycosyl hydrolase family 98 putative carbohydrate-binding module" evidence="2">
    <location>
        <begin position="132"/>
        <end position="276"/>
    </location>
</feature>
<organism evidence="3 4">
    <name type="scientific">Microlunatus soli</name>
    <dbReference type="NCBI Taxonomy" id="630515"/>
    <lineage>
        <taxon>Bacteria</taxon>
        <taxon>Bacillati</taxon>
        <taxon>Actinomycetota</taxon>
        <taxon>Actinomycetes</taxon>
        <taxon>Propionibacteriales</taxon>
        <taxon>Propionibacteriaceae</taxon>
        <taxon>Microlunatus</taxon>
    </lineage>
</organism>
<proteinExistence type="predicted"/>
<dbReference type="Proteomes" id="UP000199103">
    <property type="component" value="Chromosome I"/>
</dbReference>
<dbReference type="InterPro" id="IPR013222">
    <property type="entry name" value="Glyco_hyd_98_carb-bd"/>
</dbReference>
<dbReference type="RefSeq" id="WP_091521709.1">
    <property type="nucleotide sequence ID" value="NZ_LT629772.1"/>
</dbReference>
<dbReference type="Pfam" id="PF08305">
    <property type="entry name" value="NPCBM"/>
    <property type="match status" value="1"/>
</dbReference>
<evidence type="ECO:0000256" key="1">
    <source>
        <dbReference type="SAM" id="MobiDB-lite"/>
    </source>
</evidence>
<dbReference type="InterPro" id="IPR008979">
    <property type="entry name" value="Galactose-bd-like_sf"/>
</dbReference>
<dbReference type="OrthoDB" id="3712938at2"/>
<dbReference type="STRING" id="630515.SAMN04489812_1312"/>
<dbReference type="Gene3D" id="2.60.120.1060">
    <property type="entry name" value="NPCBM/NEW2 domain"/>
    <property type="match status" value="1"/>
</dbReference>
<gene>
    <name evidence="3" type="ORF">SAMN04489812_1312</name>
</gene>
<sequence length="276" mass="29410">MKLAIRGVPKTVRSPLWIYEVALAAIPSRPKQPAPIVEVTVRCEVGRDEPLARTVTITLEAPGVITPMTSTTRARIRPGHHAEATFRWAVPIRAVPPPYVLTLAAGATYRSAGSPGRTTTSVTTRVDPPPAPSGEVYVSDLPFDYVTNGYGTVQRDHAANGYGPDDGLPMILGGIAYDKGIGVNSVADVGVFLDGRYREFRATIGVDDGAGPNASVTFRVIGDGSQLYASGAFRRSMPPESIVVDIRGVRQLDLIVDDAGNGHGDDHGDWADARLR</sequence>
<evidence type="ECO:0000259" key="2">
    <source>
        <dbReference type="SMART" id="SM00776"/>
    </source>
</evidence>
<evidence type="ECO:0000313" key="4">
    <source>
        <dbReference type="Proteomes" id="UP000199103"/>
    </source>
</evidence>
<dbReference type="EMBL" id="LT629772">
    <property type="protein sequence ID" value="SDS24373.1"/>
    <property type="molecule type" value="Genomic_DNA"/>
</dbReference>
<evidence type="ECO:0000313" key="3">
    <source>
        <dbReference type="EMBL" id="SDS24373.1"/>
    </source>
</evidence>
<protein>
    <submittedName>
        <fullName evidence="3">NPCBM/NEW2 domain-containing protein</fullName>
    </submittedName>
</protein>
<name>A0A1H1QM03_9ACTN</name>
<dbReference type="SUPFAM" id="SSF49785">
    <property type="entry name" value="Galactose-binding domain-like"/>
    <property type="match status" value="1"/>
</dbReference>
<dbReference type="AlphaFoldDB" id="A0A1H1QM03"/>